<dbReference type="SMART" id="SM00717">
    <property type="entry name" value="SANT"/>
    <property type="match status" value="1"/>
</dbReference>
<gene>
    <name evidence="6" type="ORF">HannXRQ_Chr15g0475401</name>
</gene>
<feature type="domain" description="HTH myb-type" evidence="5">
    <location>
        <begin position="6"/>
        <end position="38"/>
    </location>
</feature>
<dbReference type="InterPro" id="IPR017930">
    <property type="entry name" value="Myb_dom"/>
</dbReference>
<dbReference type="AlphaFoldDB" id="A0A251S7U4"/>
<evidence type="ECO:0000256" key="2">
    <source>
        <dbReference type="ARBA" id="ARBA00023125"/>
    </source>
</evidence>
<dbReference type="SUPFAM" id="SSF46689">
    <property type="entry name" value="Homeodomain-like"/>
    <property type="match status" value="1"/>
</dbReference>
<evidence type="ECO:0000256" key="1">
    <source>
        <dbReference type="ARBA" id="ARBA00004123"/>
    </source>
</evidence>
<dbReference type="CDD" id="cd00167">
    <property type="entry name" value="SANT"/>
    <property type="match status" value="1"/>
</dbReference>
<comment type="subcellular location">
    <subcellularLocation>
        <location evidence="1">Nucleus</location>
    </subcellularLocation>
</comment>
<dbReference type="InterPro" id="IPR009057">
    <property type="entry name" value="Homeodomain-like_sf"/>
</dbReference>
<dbReference type="EMBL" id="CM007904">
    <property type="protein sequence ID" value="OTF94738.1"/>
    <property type="molecule type" value="Genomic_DNA"/>
</dbReference>
<evidence type="ECO:0000256" key="3">
    <source>
        <dbReference type="ARBA" id="ARBA00023242"/>
    </source>
</evidence>
<dbReference type="Gene3D" id="1.10.10.60">
    <property type="entry name" value="Homeodomain-like"/>
    <property type="match status" value="2"/>
</dbReference>
<feature type="domain" description="Myb-like" evidence="4">
    <location>
        <begin position="6"/>
        <end position="100"/>
    </location>
</feature>
<keyword evidence="3" id="KW-0539">Nucleus</keyword>
<evidence type="ECO:0000313" key="6">
    <source>
        <dbReference type="EMBL" id="OTF94738.1"/>
    </source>
</evidence>
<accession>A0A251S7U4</accession>
<dbReference type="Pfam" id="PF00249">
    <property type="entry name" value="Myb_DNA-binding"/>
    <property type="match status" value="2"/>
</dbReference>
<name>A0A251S7U4_HELAN</name>
<sequence length="222" mass="25152">MRPGGNTMFRKGAWTAQEDMLLKNYIQKYGEGKWHLVALNAVIVAMGKLSSPDILNEEIFKKMKLTSYLGFISSFRWTLIAGRIPGRTANDVKNYWNTNLRSRISRKKHKVEPSQHATHLAIKPQPHTLIKTSNVYPCIGFHDTGNLITSSNNSQRLLSSSTLFEDMINEYLDREKEMGDKVGLSLRGFSVEGEGSNVSEQEDGQNSLFNFPIDDVIWDLVL</sequence>
<keyword evidence="2 6" id="KW-0238">DNA-binding</keyword>
<dbReference type="InParanoid" id="A0A251S7U4"/>
<dbReference type="GO" id="GO:0006355">
    <property type="term" value="P:regulation of DNA-templated transcription"/>
    <property type="evidence" value="ECO:0000318"/>
    <property type="project" value="GO_Central"/>
</dbReference>
<dbReference type="PROSITE" id="PS50090">
    <property type="entry name" value="MYB_LIKE"/>
    <property type="match status" value="1"/>
</dbReference>
<reference evidence="7" key="1">
    <citation type="journal article" date="2017" name="Nature">
        <title>The sunflower genome provides insights into oil metabolism, flowering and Asterid evolution.</title>
        <authorList>
            <person name="Badouin H."/>
            <person name="Gouzy J."/>
            <person name="Grassa C.J."/>
            <person name="Murat F."/>
            <person name="Staton S.E."/>
            <person name="Cottret L."/>
            <person name="Lelandais-Briere C."/>
            <person name="Owens G.L."/>
            <person name="Carrere S."/>
            <person name="Mayjonade B."/>
            <person name="Legrand L."/>
            <person name="Gill N."/>
            <person name="Kane N.C."/>
            <person name="Bowers J.E."/>
            <person name="Hubner S."/>
            <person name="Bellec A."/>
            <person name="Berard A."/>
            <person name="Berges H."/>
            <person name="Blanchet N."/>
            <person name="Boniface M.C."/>
            <person name="Brunel D."/>
            <person name="Catrice O."/>
            <person name="Chaidir N."/>
            <person name="Claudel C."/>
            <person name="Donnadieu C."/>
            <person name="Faraut T."/>
            <person name="Fievet G."/>
            <person name="Helmstetter N."/>
            <person name="King M."/>
            <person name="Knapp S.J."/>
            <person name="Lai Z."/>
            <person name="Le Paslier M.C."/>
            <person name="Lippi Y."/>
            <person name="Lorenzon L."/>
            <person name="Mandel J.R."/>
            <person name="Marage G."/>
            <person name="Marchand G."/>
            <person name="Marquand E."/>
            <person name="Bret-Mestries E."/>
            <person name="Morien E."/>
            <person name="Nambeesan S."/>
            <person name="Nguyen T."/>
            <person name="Pegot-Espagnet P."/>
            <person name="Pouilly N."/>
            <person name="Raftis F."/>
            <person name="Sallet E."/>
            <person name="Schiex T."/>
            <person name="Thomas J."/>
            <person name="Vandecasteele C."/>
            <person name="Vares D."/>
            <person name="Vear F."/>
            <person name="Vautrin S."/>
            <person name="Crespi M."/>
            <person name="Mangin B."/>
            <person name="Burke J.M."/>
            <person name="Salse J."/>
            <person name="Munos S."/>
            <person name="Vincourt P."/>
            <person name="Rieseberg L.H."/>
            <person name="Langlade N.B."/>
        </authorList>
    </citation>
    <scope>NUCLEOTIDE SEQUENCE [LARGE SCALE GENOMIC DNA]</scope>
    <source>
        <strain evidence="7">cv. SF193</strain>
    </source>
</reference>
<dbReference type="STRING" id="4232.A0A251S7U4"/>
<dbReference type="PANTHER" id="PTHR47999">
    <property type="entry name" value="TRANSCRIPTION FACTOR MYB8-RELATED-RELATED"/>
    <property type="match status" value="1"/>
</dbReference>
<dbReference type="InterPro" id="IPR015495">
    <property type="entry name" value="Myb_TF_plants"/>
</dbReference>
<dbReference type="InterPro" id="IPR001005">
    <property type="entry name" value="SANT/Myb"/>
</dbReference>
<dbReference type="PANTHER" id="PTHR47999:SF122">
    <property type="entry name" value="SANT_MYB DOMAIN, HOMEODOMAIN-LIKE PROTEIN-RELATED"/>
    <property type="match status" value="1"/>
</dbReference>
<protein>
    <submittedName>
        <fullName evidence="6">Putative SANT/Myb domain, Homeodomain-like protein</fullName>
    </submittedName>
</protein>
<organism evidence="6 7">
    <name type="scientific">Helianthus annuus</name>
    <name type="common">Common sunflower</name>
    <dbReference type="NCBI Taxonomy" id="4232"/>
    <lineage>
        <taxon>Eukaryota</taxon>
        <taxon>Viridiplantae</taxon>
        <taxon>Streptophyta</taxon>
        <taxon>Embryophyta</taxon>
        <taxon>Tracheophyta</taxon>
        <taxon>Spermatophyta</taxon>
        <taxon>Magnoliopsida</taxon>
        <taxon>eudicotyledons</taxon>
        <taxon>Gunneridae</taxon>
        <taxon>Pentapetalae</taxon>
        <taxon>asterids</taxon>
        <taxon>campanulids</taxon>
        <taxon>Asterales</taxon>
        <taxon>Asteraceae</taxon>
        <taxon>Asteroideae</taxon>
        <taxon>Heliantheae alliance</taxon>
        <taxon>Heliantheae</taxon>
        <taxon>Helianthus</taxon>
    </lineage>
</organism>
<evidence type="ECO:0000259" key="5">
    <source>
        <dbReference type="PROSITE" id="PS51294"/>
    </source>
</evidence>
<feature type="domain" description="HTH myb-type" evidence="5">
    <location>
        <begin position="76"/>
        <end position="104"/>
    </location>
</feature>
<dbReference type="PROSITE" id="PS51294">
    <property type="entry name" value="HTH_MYB"/>
    <property type="match status" value="2"/>
</dbReference>
<evidence type="ECO:0000313" key="7">
    <source>
        <dbReference type="Proteomes" id="UP000215914"/>
    </source>
</evidence>
<keyword evidence="7" id="KW-1185">Reference proteome</keyword>
<dbReference type="GO" id="GO:0005634">
    <property type="term" value="C:nucleus"/>
    <property type="evidence" value="ECO:0000318"/>
    <property type="project" value="GO_Central"/>
</dbReference>
<keyword evidence="6" id="KW-0371">Homeobox</keyword>
<dbReference type="OMA" id="VHYIETH"/>
<proteinExistence type="predicted"/>
<dbReference type="GO" id="GO:0000987">
    <property type="term" value="F:cis-regulatory region sequence-specific DNA binding"/>
    <property type="evidence" value="ECO:0000318"/>
    <property type="project" value="GO_Central"/>
</dbReference>
<dbReference type="Proteomes" id="UP000215914">
    <property type="component" value="Chromosome 15"/>
</dbReference>
<evidence type="ECO:0000259" key="4">
    <source>
        <dbReference type="PROSITE" id="PS50090"/>
    </source>
</evidence>